<dbReference type="SUPFAM" id="SSF52833">
    <property type="entry name" value="Thioredoxin-like"/>
    <property type="match status" value="1"/>
</dbReference>
<dbReference type="PROSITE" id="PS50404">
    <property type="entry name" value="GST_NTER"/>
    <property type="match status" value="1"/>
</dbReference>
<dbReference type="GeneID" id="14915694"/>
<dbReference type="SUPFAM" id="SSF47616">
    <property type="entry name" value="GST C-terminal domain-like"/>
    <property type="match status" value="1"/>
</dbReference>
<dbReference type="EMBL" id="KB008036">
    <property type="protein sequence ID" value="ELR15100.1"/>
    <property type="molecule type" value="Genomic_DNA"/>
</dbReference>
<dbReference type="Pfam" id="PF14497">
    <property type="entry name" value="GST_C_3"/>
    <property type="match status" value="1"/>
</dbReference>
<dbReference type="InterPro" id="IPR004046">
    <property type="entry name" value="GST_C"/>
</dbReference>
<dbReference type="InterPro" id="IPR036282">
    <property type="entry name" value="Glutathione-S-Trfase_C_sf"/>
</dbReference>
<evidence type="ECO:0000259" key="1">
    <source>
        <dbReference type="PROSITE" id="PS50404"/>
    </source>
</evidence>
<dbReference type="InterPro" id="IPR040079">
    <property type="entry name" value="Glutathione_S-Trfase"/>
</dbReference>
<dbReference type="InterPro" id="IPR036249">
    <property type="entry name" value="Thioredoxin-like_sf"/>
</dbReference>
<dbReference type="GO" id="GO:0006749">
    <property type="term" value="P:glutathione metabolic process"/>
    <property type="evidence" value="ECO:0007669"/>
    <property type="project" value="TreeGrafter"/>
</dbReference>
<dbReference type="Proteomes" id="UP000011083">
    <property type="component" value="Unassembled WGS sequence"/>
</dbReference>
<dbReference type="Pfam" id="PF02798">
    <property type="entry name" value="GST_N"/>
    <property type="match status" value="1"/>
</dbReference>
<sequence>MTSTVTKPTLTYFKLFARAEVPRLLLEDAGVDYDFVPVTNWPETKAQLTAAGKLVFGQVPLYEEPGLTLVQSNAIAHHLARKHGYNGTNPTKKSWEQEEALIDQANEGLVDTFNAIAKAIFGTPADQQAEAKEKLAKETLPAQLTNFEKLLEKNGSNGFFVGSKLSYADVTLWVALQLVFARVEGSRDQLLGAFPAVKKLIDGVSERERIKAYVARDVYAAKAENKIA</sequence>
<evidence type="ECO:0000259" key="2">
    <source>
        <dbReference type="PROSITE" id="PS50405"/>
    </source>
</evidence>
<reference evidence="3 4" key="1">
    <citation type="journal article" date="2013" name="Genome Biol.">
        <title>Genome of Acanthamoeba castellanii highlights extensive lateral gene transfer and early evolution of tyrosine kinase signaling.</title>
        <authorList>
            <person name="Clarke M."/>
            <person name="Lohan A.J."/>
            <person name="Liu B."/>
            <person name="Lagkouvardos I."/>
            <person name="Roy S."/>
            <person name="Zafar N."/>
            <person name="Bertelli C."/>
            <person name="Schilde C."/>
            <person name="Kianianmomeni A."/>
            <person name="Burglin T.R."/>
            <person name="Frech C."/>
            <person name="Turcotte B."/>
            <person name="Kopec K.O."/>
            <person name="Synnott J.M."/>
            <person name="Choo C."/>
            <person name="Paponov I."/>
            <person name="Finkler A."/>
            <person name="Soon Heng Tan C."/>
            <person name="Hutchins A.P."/>
            <person name="Weinmeier T."/>
            <person name="Rattei T."/>
            <person name="Chu J.S."/>
            <person name="Gimenez G."/>
            <person name="Irimia M."/>
            <person name="Rigden D.J."/>
            <person name="Fitzpatrick D.A."/>
            <person name="Lorenzo-Morales J."/>
            <person name="Bateman A."/>
            <person name="Chiu C.H."/>
            <person name="Tang P."/>
            <person name="Hegemann P."/>
            <person name="Fromm H."/>
            <person name="Raoult D."/>
            <person name="Greub G."/>
            <person name="Miranda-Saavedra D."/>
            <person name="Chen N."/>
            <person name="Nash P."/>
            <person name="Ginger M.L."/>
            <person name="Horn M."/>
            <person name="Schaap P."/>
            <person name="Caler L."/>
            <person name="Loftus B."/>
        </authorList>
    </citation>
    <scope>NUCLEOTIDE SEQUENCE [LARGE SCALE GENOMIC DNA]</scope>
    <source>
        <strain evidence="3 4">Neff</strain>
    </source>
</reference>
<dbReference type="GO" id="GO:0004364">
    <property type="term" value="F:glutathione transferase activity"/>
    <property type="evidence" value="ECO:0007669"/>
    <property type="project" value="TreeGrafter"/>
</dbReference>
<dbReference type="CDD" id="cd03039">
    <property type="entry name" value="GST_N_Sigma_like"/>
    <property type="match status" value="1"/>
</dbReference>
<dbReference type="InterPro" id="IPR050213">
    <property type="entry name" value="GST_superfamily"/>
</dbReference>
<accession>L8GQ58</accession>
<gene>
    <name evidence="3" type="ORF">ACA1_215720</name>
</gene>
<evidence type="ECO:0000313" key="3">
    <source>
        <dbReference type="EMBL" id="ELR15100.1"/>
    </source>
</evidence>
<proteinExistence type="predicted"/>
<dbReference type="InterPro" id="IPR004045">
    <property type="entry name" value="Glutathione_S-Trfase_N"/>
</dbReference>
<dbReference type="OrthoDB" id="414243at2759"/>
<feature type="domain" description="GST C-terminal" evidence="2">
    <location>
        <begin position="95"/>
        <end position="228"/>
    </location>
</feature>
<dbReference type="Gene3D" id="1.20.1050.10">
    <property type="match status" value="1"/>
</dbReference>
<dbReference type="PANTHER" id="PTHR11571">
    <property type="entry name" value="GLUTATHIONE S-TRANSFERASE"/>
    <property type="match status" value="1"/>
</dbReference>
<dbReference type="AlphaFoldDB" id="L8GQ58"/>
<keyword evidence="4" id="KW-1185">Reference proteome</keyword>
<dbReference type="Gene3D" id="3.40.30.10">
    <property type="entry name" value="Glutaredoxin"/>
    <property type="match status" value="1"/>
</dbReference>
<feature type="domain" description="GST N-terminal" evidence="1">
    <location>
        <begin position="6"/>
        <end position="87"/>
    </location>
</feature>
<dbReference type="KEGG" id="acan:ACA1_215720"/>
<dbReference type="VEuPathDB" id="AmoebaDB:ACA1_215720"/>
<dbReference type="PROSITE" id="PS50405">
    <property type="entry name" value="GST_CTER"/>
    <property type="match status" value="1"/>
</dbReference>
<dbReference type="RefSeq" id="XP_004337113.1">
    <property type="nucleotide sequence ID" value="XM_004337065.1"/>
</dbReference>
<dbReference type="InterPro" id="IPR010987">
    <property type="entry name" value="Glutathione-S-Trfase_C-like"/>
</dbReference>
<name>L8GQ58_ACACF</name>
<keyword evidence="3" id="KW-0808">Transferase</keyword>
<organism evidence="3 4">
    <name type="scientific">Acanthamoeba castellanii (strain ATCC 30010 / Neff)</name>
    <dbReference type="NCBI Taxonomy" id="1257118"/>
    <lineage>
        <taxon>Eukaryota</taxon>
        <taxon>Amoebozoa</taxon>
        <taxon>Discosea</taxon>
        <taxon>Longamoebia</taxon>
        <taxon>Centramoebida</taxon>
        <taxon>Acanthamoebidae</taxon>
        <taxon>Acanthamoeba</taxon>
    </lineage>
</organism>
<dbReference type="SFLD" id="SFLDS00019">
    <property type="entry name" value="Glutathione_Transferase_(cytos"/>
    <property type="match status" value="1"/>
</dbReference>
<evidence type="ECO:0000313" key="4">
    <source>
        <dbReference type="Proteomes" id="UP000011083"/>
    </source>
</evidence>
<dbReference type="OMA" id="ETTHIDM"/>
<dbReference type="SFLD" id="SFLDG01205">
    <property type="entry name" value="AMPS.1"/>
    <property type="match status" value="1"/>
</dbReference>
<dbReference type="STRING" id="1257118.L8GQ58"/>
<dbReference type="SFLD" id="SFLDG00363">
    <property type="entry name" value="AMPS_(cytGST):_Alpha-__Mu-__Pi"/>
    <property type="match status" value="1"/>
</dbReference>
<protein>
    <submittedName>
        <fullName evidence="3">Glutathione transferase subfamily protein</fullName>
    </submittedName>
</protein>